<dbReference type="EMBL" id="JAAAHW010006873">
    <property type="protein sequence ID" value="KAF9953866.1"/>
    <property type="molecule type" value="Genomic_DNA"/>
</dbReference>
<evidence type="ECO:0000256" key="1">
    <source>
        <dbReference type="SAM" id="MobiDB-lite"/>
    </source>
</evidence>
<feature type="region of interest" description="Disordered" evidence="1">
    <location>
        <begin position="62"/>
        <end position="83"/>
    </location>
</feature>
<proteinExistence type="predicted"/>
<dbReference type="AlphaFoldDB" id="A0A9P6IYY9"/>
<feature type="compositionally biased region" description="Low complexity" evidence="1">
    <location>
        <begin position="74"/>
        <end position="83"/>
    </location>
</feature>
<comment type="caution">
    <text evidence="2">The sequence shown here is derived from an EMBL/GenBank/DDBJ whole genome shotgun (WGS) entry which is preliminary data.</text>
</comment>
<sequence>MTVSAEVRSEIEDNEYDLRRDPEPESTTEYETSMETFAGLDSGDISSFGRAGGNKILHEISRASRQSVESSLDTTTTAAEATGTVVSATPVSEGLEPDISLTQPIQHQQPSLEEINSEELQQQLEKDITTVSLTEEKEAIIREMLGGITGSDDWAIIVYLATMVDKYERSKEPEAPASNEP</sequence>
<evidence type="ECO:0000313" key="3">
    <source>
        <dbReference type="Proteomes" id="UP000749646"/>
    </source>
</evidence>
<keyword evidence="3" id="KW-1185">Reference proteome</keyword>
<evidence type="ECO:0000313" key="2">
    <source>
        <dbReference type="EMBL" id="KAF9953866.1"/>
    </source>
</evidence>
<reference evidence="2" key="1">
    <citation type="journal article" date="2020" name="Fungal Divers.">
        <title>Resolving the Mortierellaceae phylogeny through synthesis of multi-gene phylogenetics and phylogenomics.</title>
        <authorList>
            <person name="Vandepol N."/>
            <person name="Liber J."/>
            <person name="Desiro A."/>
            <person name="Na H."/>
            <person name="Kennedy M."/>
            <person name="Barry K."/>
            <person name="Grigoriev I.V."/>
            <person name="Miller A.N."/>
            <person name="O'Donnell K."/>
            <person name="Stajich J.E."/>
            <person name="Bonito G."/>
        </authorList>
    </citation>
    <scope>NUCLEOTIDE SEQUENCE</scope>
    <source>
        <strain evidence="2">MES-2147</strain>
    </source>
</reference>
<organism evidence="2 3">
    <name type="scientific">Modicella reniformis</name>
    <dbReference type="NCBI Taxonomy" id="1440133"/>
    <lineage>
        <taxon>Eukaryota</taxon>
        <taxon>Fungi</taxon>
        <taxon>Fungi incertae sedis</taxon>
        <taxon>Mucoromycota</taxon>
        <taxon>Mortierellomycotina</taxon>
        <taxon>Mortierellomycetes</taxon>
        <taxon>Mortierellales</taxon>
        <taxon>Mortierellaceae</taxon>
        <taxon>Modicella</taxon>
    </lineage>
</organism>
<gene>
    <name evidence="2" type="ORF">BGZ65_004403</name>
</gene>
<name>A0A9P6IYY9_9FUNG</name>
<feature type="compositionally biased region" description="Polar residues" evidence="1">
    <location>
        <begin position="63"/>
        <end position="73"/>
    </location>
</feature>
<protein>
    <submittedName>
        <fullName evidence="2">Uncharacterized protein</fullName>
    </submittedName>
</protein>
<dbReference type="Proteomes" id="UP000749646">
    <property type="component" value="Unassembled WGS sequence"/>
</dbReference>
<feature type="compositionally biased region" description="Basic and acidic residues" evidence="1">
    <location>
        <begin position="7"/>
        <end position="23"/>
    </location>
</feature>
<dbReference type="OrthoDB" id="2289278at2759"/>
<feature type="region of interest" description="Disordered" evidence="1">
    <location>
        <begin position="1"/>
        <end position="31"/>
    </location>
</feature>
<accession>A0A9P6IYY9</accession>